<evidence type="ECO:0000256" key="4">
    <source>
        <dbReference type="RuleBase" id="RU363128"/>
    </source>
</evidence>
<feature type="region of interest" description="Disordered" evidence="5">
    <location>
        <begin position="1"/>
        <end position="51"/>
    </location>
</feature>
<evidence type="ECO:0000256" key="5">
    <source>
        <dbReference type="SAM" id="MobiDB-lite"/>
    </source>
</evidence>
<dbReference type="InterPro" id="IPR000892">
    <property type="entry name" value="Ribosomal_eS26"/>
</dbReference>
<protein>
    <recommendedName>
        <fullName evidence="4">40S ribosomal protein S26</fullName>
    </recommendedName>
</protein>
<name>F2EFL8_HORVV</name>
<dbReference type="GO" id="GO:0005840">
    <property type="term" value="C:ribosome"/>
    <property type="evidence" value="ECO:0007669"/>
    <property type="project" value="UniProtKB-KW"/>
</dbReference>
<dbReference type="GO" id="GO:0003735">
    <property type="term" value="F:structural constituent of ribosome"/>
    <property type="evidence" value="ECO:0007669"/>
    <property type="project" value="InterPro"/>
</dbReference>
<dbReference type="GO" id="GO:0006412">
    <property type="term" value="P:translation"/>
    <property type="evidence" value="ECO:0007669"/>
    <property type="project" value="InterPro"/>
</dbReference>
<evidence type="ECO:0000256" key="1">
    <source>
        <dbReference type="ARBA" id="ARBA00008596"/>
    </source>
</evidence>
<dbReference type="AlphaFoldDB" id="F2EFL8"/>
<dbReference type="Pfam" id="PF01283">
    <property type="entry name" value="Ribosomal_S26e"/>
    <property type="match status" value="1"/>
</dbReference>
<keyword evidence="2 4" id="KW-0689">Ribosomal protein</keyword>
<dbReference type="InterPro" id="IPR038551">
    <property type="entry name" value="Ribosomal_eS26_sf"/>
</dbReference>
<evidence type="ECO:0000313" key="6">
    <source>
        <dbReference type="EMBL" id="BAK06140.1"/>
    </source>
</evidence>
<comment type="similarity">
    <text evidence="1 4">Belongs to the eukaryotic ribosomal protein eS26 family.</text>
</comment>
<organism evidence="6">
    <name type="scientific">Hordeum vulgare subsp. vulgare</name>
    <name type="common">Domesticated barley</name>
    <dbReference type="NCBI Taxonomy" id="112509"/>
    <lineage>
        <taxon>Eukaryota</taxon>
        <taxon>Viridiplantae</taxon>
        <taxon>Streptophyta</taxon>
        <taxon>Embryophyta</taxon>
        <taxon>Tracheophyta</taxon>
        <taxon>Spermatophyta</taxon>
        <taxon>Magnoliopsida</taxon>
        <taxon>Liliopsida</taxon>
        <taxon>Poales</taxon>
        <taxon>Poaceae</taxon>
        <taxon>BOP clade</taxon>
        <taxon>Pooideae</taxon>
        <taxon>Triticodae</taxon>
        <taxon>Triticeae</taxon>
        <taxon>Hordeinae</taxon>
        <taxon>Hordeum</taxon>
    </lineage>
</organism>
<accession>F2EFL8</accession>
<evidence type="ECO:0000256" key="3">
    <source>
        <dbReference type="ARBA" id="ARBA00023274"/>
    </source>
</evidence>
<dbReference type="EMBL" id="AK374944">
    <property type="protein sequence ID" value="BAK06140.1"/>
    <property type="molecule type" value="mRNA"/>
</dbReference>
<dbReference type="ExpressionAtlas" id="F2EFL8">
    <property type="expression patterns" value="baseline"/>
</dbReference>
<evidence type="ECO:0000256" key="2">
    <source>
        <dbReference type="ARBA" id="ARBA00022980"/>
    </source>
</evidence>
<reference evidence="6" key="1">
    <citation type="journal article" date="2011" name="Plant Physiol.">
        <title>Comprehensive sequence analysis of 24,783 barley full-length cDNAs derived from 12 clone libraries.</title>
        <authorList>
            <person name="Matsumoto T."/>
            <person name="Tanaka T."/>
            <person name="Sakai H."/>
            <person name="Amano N."/>
            <person name="Kanamori H."/>
            <person name="Kurita K."/>
            <person name="Kikuta A."/>
            <person name="Kamiya K."/>
            <person name="Yamamoto M."/>
            <person name="Ikawa H."/>
            <person name="Fujii N."/>
            <person name="Hori K."/>
            <person name="Itoh T."/>
            <person name="Sato K."/>
        </authorList>
    </citation>
    <scope>NUCLEOTIDE SEQUENCE</scope>
    <source>
        <tissue evidence="6">Flower</tissue>
    </source>
</reference>
<dbReference type="Gene3D" id="3.30.1740.20">
    <property type="entry name" value="Ribosomal protein S26e"/>
    <property type="match status" value="1"/>
</dbReference>
<dbReference type="GO" id="GO:1990904">
    <property type="term" value="C:ribonucleoprotein complex"/>
    <property type="evidence" value="ECO:0007669"/>
    <property type="project" value="UniProtKB-KW"/>
</dbReference>
<sequence length="106" mass="11809">MQRWIRMPGCAGDDARRPLGPGTGRCTLQPPIGTSAEATNAGTSLLPRPPRKNYDKAIKRFLVRNIVEQAAVRYVQEACLHDGTISLVYCYTCTCQFLFITSNYIL</sequence>
<keyword evidence="3 4" id="KW-0687">Ribonucleoprotein</keyword>
<proteinExistence type="evidence at transcript level"/>